<gene>
    <name evidence="2" type="ORF">NP493_1060g00009</name>
</gene>
<reference evidence="2" key="1">
    <citation type="journal article" date="2023" name="Mol. Biol. Evol.">
        <title>Third-Generation Sequencing Reveals the Adaptive Role of the Epigenome in Three Deep-Sea Polychaetes.</title>
        <authorList>
            <person name="Perez M."/>
            <person name="Aroh O."/>
            <person name="Sun Y."/>
            <person name="Lan Y."/>
            <person name="Juniper S.K."/>
            <person name="Young C.R."/>
            <person name="Angers B."/>
            <person name="Qian P.Y."/>
        </authorList>
    </citation>
    <scope>NUCLEOTIDE SEQUENCE</scope>
    <source>
        <strain evidence="2">R07B-5</strain>
    </source>
</reference>
<sequence length="240" mass="26785">MYQVQKSLCGLSKVHIVRGNEACDLDSAVCAVVYAFYLHQTQSESSIPVVPLLNLVEADYVLHTEVTYALQDCGITQELLIFRDQVNLTDLHESHRLVLTLVDHNAMSPEERSLEGAVCEVVDHHTRVKEFPPSVDVTLELVGSCCSLVAEKLLNDARFDVDPLVAHLLLGTILLDTVCLVDGKKKDVCQAERLEILLPGESRQETYEALLGARRQISAPNIPDVLWFQCYLHLMFSAKT</sequence>
<accession>A0AAD9NK33</accession>
<dbReference type="GO" id="GO:0004309">
    <property type="term" value="F:exopolyphosphatase activity"/>
    <property type="evidence" value="ECO:0007669"/>
    <property type="project" value="TreeGrafter"/>
</dbReference>
<organism evidence="2 3">
    <name type="scientific">Ridgeia piscesae</name>
    <name type="common">Tubeworm</name>
    <dbReference type="NCBI Taxonomy" id="27915"/>
    <lineage>
        <taxon>Eukaryota</taxon>
        <taxon>Metazoa</taxon>
        <taxon>Spiralia</taxon>
        <taxon>Lophotrochozoa</taxon>
        <taxon>Annelida</taxon>
        <taxon>Polychaeta</taxon>
        <taxon>Sedentaria</taxon>
        <taxon>Canalipalpata</taxon>
        <taxon>Sabellida</taxon>
        <taxon>Siboglinidae</taxon>
        <taxon>Ridgeia</taxon>
    </lineage>
</organism>
<dbReference type="PANTHER" id="PTHR12112:SF39">
    <property type="entry name" value="EG:152A3.5 PROTEIN (FBGN0003116_PN PROTEIN)"/>
    <property type="match status" value="1"/>
</dbReference>
<dbReference type="InterPro" id="IPR001667">
    <property type="entry name" value="DDH_dom"/>
</dbReference>
<dbReference type="InterPro" id="IPR038763">
    <property type="entry name" value="DHH_sf"/>
</dbReference>
<keyword evidence="3" id="KW-1185">Reference proteome</keyword>
<name>A0AAD9NK33_RIDPI</name>
<dbReference type="SUPFAM" id="SSF64182">
    <property type="entry name" value="DHH phosphoesterases"/>
    <property type="match status" value="1"/>
</dbReference>
<proteinExistence type="predicted"/>
<evidence type="ECO:0000313" key="2">
    <source>
        <dbReference type="EMBL" id="KAK2171473.1"/>
    </source>
</evidence>
<dbReference type="EMBL" id="JAODUO010001060">
    <property type="protein sequence ID" value="KAK2171473.1"/>
    <property type="molecule type" value="Genomic_DNA"/>
</dbReference>
<dbReference type="AlphaFoldDB" id="A0AAD9NK33"/>
<dbReference type="Proteomes" id="UP001209878">
    <property type="component" value="Unassembled WGS sequence"/>
</dbReference>
<evidence type="ECO:0000313" key="3">
    <source>
        <dbReference type="Proteomes" id="UP001209878"/>
    </source>
</evidence>
<protein>
    <recommendedName>
        <fullName evidence="1">DDH domain-containing protein</fullName>
    </recommendedName>
</protein>
<evidence type="ECO:0000259" key="1">
    <source>
        <dbReference type="Pfam" id="PF01368"/>
    </source>
</evidence>
<dbReference type="Gene3D" id="3.90.1640.10">
    <property type="entry name" value="inorganic pyrophosphatase (n-terminal core)"/>
    <property type="match status" value="1"/>
</dbReference>
<dbReference type="PANTHER" id="PTHR12112">
    <property type="entry name" value="BNIP - RELATED"/>
    <property type="match status" value="1"/>
</dbReference>
<dbReference type="Pfam" id="PF01368">
    <property type="entry name" value="DHH"/>
    <property type="match status" value="1"/>
</dbReference>
<dbReference type="GO" id="GO:0005737">
    <property type="term" value="C:cytoplasm"/>
    <property type="evidence" value="ECO:0007669"/>
    <property type="project" value="TreeGrafter"/>
</dbReference>
<comment type="caution">
    <text evidence="2">The sequence shown here is derived from an EMBL/GenBank/DDBJ whole genome shotgun (WGS) entry which is preliminary data.</text>
</comment>
<feature type="domain" description="DDH" evidence="1">
    <location>
        <begin position="16"/>
        <end position="154"/>
    </location>
</feature>